<feature type="region of interest" description="Disordered" evidence="4">
    <location>
        <begin position="220"/>
        <end position="247"/>
    </location>
</feature>
<dbReference type="InterPro" id="IPR028307">
    <property type="entry name" value="Lin-54_fam"/>
</dbReference>
<feature type="compositionally biased region" description="Basic residues" evidence="4">
    <location>
        <begin position="1"/>
        <end position="11"/>
    </location>
</feature>
<comment type="subcellular location">
    <subcellularLocation>
        <location evidence="1">Nucleus</location>
    </subcellularLocation>
</comment>
<dbReference type="Pfam" id="PF03638">
    <property type="entry name" value="TCR"/>
    <property type="match status" value="1"/>
</dbReference>
<feature type="domain" description="CRC" evidence="5">
    <location>
        <begin position="165"/>
        <end position="285"/>
    </location>
</feature>
<gene>
    <name evidence="6" type="ORF">EJB05_49655</name>
</gene>
<evidence type="ECO:0000256" key="3">
    <source>
        <dbReference type="ARBA" id="ARBA00023242"/>
    </source>
</evidence>
<comment type="similarity">
    <text evidence="2">Belongs to the lin-54 family.</text>
</comment>
<evidence type="ECO:0000313" key="6">
    <source>
        <dbReference type="EMBL" id="TVU06439.1"/>
    </source>
</evidence>
<feature type="non-terminal residue" evidence="6">
    <location>
        <position position="1"/>
    </location>
</feature>
<feature type="compositionally biased region" description="Basic and acidic residues" evidence="4">
    <location>
        <begin position="231"/>
        <end position="247"/>
    </location>
</feature>
<dbReference type="SMART" id="SM01114">
    <property type="entry name" value="CXC"/>
    <property type="match status" value="2"/>
</dbReference>
<dbReference type="InterPro" id="IPR033467">
    <property type="entry name" value="Tesmin/TSO1-like_CXC"/>
</dbReference>
<dbReference type="OrthoDB" id="6283463at2759"/>
<dbReference type="Gramene" id="TVU06439">
    <property type="protein sequence ID" value="TVU06439"/>
    <property type="gene ID" value="EJB05_49655"/>
</dbReference>
<keyword evidence="7" id="KW-1185">Reference proteome</keyword>
<dbReference type="InterPro" id="IPR005172">
    <property type="entry name" value="CRC"/>
</dbReference>
<dbReference type="EMBL" id="RWGY01000051">
    <property type="protein sequence ID" value="TVU06439.1"/>
    <property type="molecule type" value="Genomic_DNA"/>
</dbReference>
<proteinExistence type="inferred from homology"/>
<sequence>AAQSRAKRKPHPSQPRRLCRAAPSASRTRPAASDRTVGWPRPARVGSKLDIASALYANKPEIAATAAALSRALGPVPTAPPRWSSPQRVQSSLLLWPQVTWPAGRKHTMPLPTPPPAKKLQVLPTPSVVASAIVKWSRPKLLVRRPLRQASPVLEKESSKQEVPVMLPTPTTSGRYCECFATGRYCDGCNCTDCFNNINYNSARQYAMNAVLRRNLVAFSPKVGNRPPPAHKNEDKPSKDPLADKRTRGCSCRRSECLKKYCSCFQSNVLCSENCRCMDCKNYESNEDRKAIRHVTQKRAVFVQHVQNNASSGMLGPSSALHTSENDSVISTSASGSHQPFINNVSSKTLVSLPTFHMEDSDSVISERNSKSHNKLGPVEVAHRTLVTDIIQVKDVNKICTLLIQASGHAAETLLGMREDTKTKILDGAESCLAPKNHDRDAGQETQEEPYQQVLLQEKSPDERKHYNRHVSPESQALMSDEQVAVFKSPSTGNAIDSATTHNIFIEQEKLVLTNFRDILYKLANCGRLQECHRMVQSYS</sequence>
<dbReference type="PANTHER" id="PTHR12446:SF47">
    <property type="entry name" value="CRC DOMAIN-CONTAINING PROTEIN"/>
    <property type="match status" value="1"/>
</dbReference>
<feature type="non-terminal residue" evidence="6">
    <location>
        <position position="540"/>
    </location>
</feature>
<protein>
    <recommendedName>
        <fullName evidence="5">CRC domain-containing protein</fullName>
    </recommendedName>
</protein>
<dbReference type="Proteomes" id="UP000324897">
    <property type="component" value="Unassembled WGS sequence"/>
</dbReference>
<evidence type="ECO:0000259" key="5">
    <source>
        <dbReference type="PROSITE" id="PS51634"/>
    </source>
</evidence>
<keyword evidence="3" id="KW-0539">Nucleus</keyword>
<reference evidence="6 7" key="1">
    <citation type="journal article" date="2019" name="Sci. Rep.">
        <title>A high-quality genome of Eragrostis curvula grass provides insights into Poaceae evolution and supports new strategies to enhance forage quality.</title>
        <authorList>
            <person name="Carballo J."/>
            <person name="Santos B.A.C.M."/>
            <person name="Zappacosta D."/>
            <person name="Garbus I."/>
            <person name="Selva J.P."/>
            <person name="Gallo C.A."/>
            <person name="Diaz A."/>
            <person name="Albertini E."/>
            <person name="Caccamo M."/>
            <person name="Echenique V."/>
        </authorList>
    </citation>
    <scope>NUCLEOTIDE SEQUENCE [LARGE SCALE GENOMIC DNA]</scope>
    <source>
        <strain evidence="7">cv. Victoria</strain>
        <tissue evidence="6">Leaf</tissue>
    </source>
</reference>
<accession>A0A5J9T4T4</accession>
<name>A0A5J9T4T4_9POAL</name>
<dbReference type="AlphaFoldDB" id="A0A5J9T4T4"/>
<evidence type="ECO:0000313" key="7">
    <source>
        <dbReference type="Proteomes" id="UP000324897"/>
    </source>
</evidence>
<feature type="region of interest" description="Disordered" evidence="4">
    <location>
        <begin position="1"/>
        <end position="39"/>
    </location>
</feature>
<organism evidence="6 7">
    <name type="scientific">Eragrostis curvula</name>
    <name type="common">weeping love grass</name>
    <dbReference type="NCBI Taxonomy" id="38414"/>
    <lineage>
        <taxon>Eukaryota</taxon>
        <taxon>Viridiplantae</taxon>
        <taxon>Streptophyta</taxon>
        <taxon>Embryophyta</taxon>
        <taxon>Tracheophyta</taxon>
        <taxon>Spermatophyta</taxon>
        <taxon>Magnoliopsida</taxon>
        <taxon>Liliopsida</taxon>
        <taxon>Poales</taxon>
        <taxon>Poaceae</taxon>
        <taxon>PACMAD clade</taxon>
        <taxon>Chloridoideae</taxon>
        <taxon>Eragrostideae</taxon>
        <taxon>Eragrostidinae</taxon>
        <taxon>Eragrostis</taxon>
    </lineage>
</organism>
<evidence type="ECO:0000256" key="2">
    <source>
        <dbReference type="ARBA" id="ARBA00007267"/>
    </source>
</evidence>
<comment type="caution">
    <text evidence="6">The sequence shown here is derived from an EMBL/GenBank/DDBJ whole genome shotgun (WGS) entry which is preliminary data.</text>
</comment>
<dbReference type="GO" id="GO:0006355">
    <property type="term" value="P:regulation of DNA-templated transcription"/>
    <property type="evidence" value="ECO:0007669"/>
    <property type="project" value="TreeGrafter"/>
</dbReference>
<dbReference type="GO" id="GO:0005634">
    <property type="term" value="C:nucleus"/>
    <property type="evidence" value="ECO:0007669"/>
    <property type="project" value="UniProtKB-SubCell"/>
</dbReference>
<feature type="compositionally biased region" description="Low complexity" evidence="4">
    <location>
        <begin position="20"/>
        <end position="36"/>
    </location>
</feature>
<dbReference type="PANTHER" id="PTHR12446">
    <property type="entry name" value="TESMIN/TSO1-RELATED"/>
    <property type="match status" value="1"/>
</dbReference>
<dbReference type="PROSITE" id="PS51634">
    <property type="entry name" value="CRC"/>
    <property type="match status" value="1"/>
</dbReference>
<evidence type="ECO:0000256" key="1">
    <source>
        <dbReference type="ARBA" id="ARBA00004123"/>
    </source>
</evidence>
<evidence type="ECO:0000256" key="4">
    <source>
        <dbReference type="SAM" id="MobiDB-lite"/>
    </source>
</evidence>